<dbReference type="InterPro" id="IPR036388">
    <property type="entry name" value="WH-like_DNA-bd_sf"/>
</dbReference>
<accession>A0A7G9GSP2</accession>
<reference evidence="4 5" key="1">
    <citation type="submission" date="2020-08" db="EMBL/GenBank/DDBJ databases">
        <authorList>
            <person name="Liu C."/>
            <person name="Sun Q."/>
        </authorList>
    </citation>
    <scope>NUCLEOTIDE SEQUENCE [LARGE SCALE GENOMIC DNA]</scope>
    <source>
        <strain evidence="4 5">NSJ-61</strain>
    </source>
</reference>
<keyword evidence="1" id="KW-0805">Transcription regulation</keyword>
<dbReference type="SMART" id="SM00420">
    <property type="entry name" value="HTH_DEOR"/>
    <property type="match status" value="1"/>
</dbReference>
<dbReference type="PANTHER" id="PTHR30363:SF44">
    <property type="entry name" value="AGA OPERON TRANSCRIPTIONAL REPRESSOR-RELATED"/>
    <property type="match status" value="1"/>
</dbReference>
<organism evidence="4 5">
    <name type="scientific">[Eubacterium] hominis</name>
    <dbReference type="NCBI Taxonomy" id="2764325"/>
    <lineage>
        <taxon>Bacteria</taxon>
        <taxon>Bacillati</taxon>
        <taxon>Bacillota</taxon>
        <taxon>Erysipelotrichia</taxon>
        <taxon>Erysipelotrichales</taxon>
        <taxon>Erysipelotrichaceae</taxon>
        <taxon>Amedibacillus</taxon>
    </lineage>
</organism>
<feature type="domain" description="HTH deoR-type" evidence="3">
    <location>
        <begin position="3"/>
        <end position="58"/>
    </location>
</feature>
<dbReference type="SMART" id="SM01134">
    <property type="entry name" value="DeoRC"/>
    <property type="match status" value="1"/>
</dbReference>
<evidence type="ECO:0000313" key="5">
    <source>
        <dbReference type="Proteomes" id="UP000515856"/>
    </source>
</evidence>
<protein>
    <submittedName>
        <fullName evidence="4">DeoR/GlpR transcriptional regulator</fullName>
    </submittedName>
</protein>
<dbReference type="PROSITE" id="PS51000">
    <property type="entry name" value="HTH_DEOR_2"/>
    <property type="match status" value="1"/>
</dbReference>
<dbReference type="SUPFAM" id="SSF100950">
    <property type="entry name" value="NagB/RpiA/CoA transferase-like"/>
    <property type="match status" value="1"/>
</dbReference>
<dbReference type="RefSeq" id="WP_117451304.1">
    <property type="nucleotide sequence ID" value="NZ_CP060636.1"/>
</dbReference>
<sequence length="254" mass="28822">MKKQERQAKILAILKEKGEIHTSTLCREFDIVEMTIRRDFMEMERRKEIIRTHGGAIAVEKKVADVDTPLTKRLTLYTKEKEQIAGYAKTLLKPNDHIFLASGSTIQILAKSLLHYIPLVIVSDAINIATTLYEDPRLSIYMLGGELKSNAFTLTGAIAENNLRQFRLDKAFISVNGMDEEGQLYTSSVVESKLLELLFHQVNEVYVLLDASKFYKKDFVAIHTDAPYTIISDAHPNASLLEQLNKRHITLKSV</sequence>
<evidence type="ECO:0000313" key="4">
    <source>
        <dbReference type="EMBL" id="QNM13824.1"/>
    </source>
</evidence>
<evidence type="ECO:0000256" key="1">
    <source>
        <dbReference type="ARBA" id="ARBA00023015"/>
    </source>
</evidence>
<keyword evidence="2" id="KW-0804">Transcription</keyword>
<dbReference type="EMBL" id="CP060636">
    <property type="protein sequence ID" value="QNM13824.1"/>
    <property type="molecule type" value="Genomic_DNA"/>
</dbReference>
<dbReference type="InterPro" id="IPR014036">
    <property type="entry name" value="DeoR-like_C"/>
</dbReference>
<dbReference type="Gene3D" id="1.10.10.10">
    <property type="entry name" value="Winged helix-like DNA-binding domain superfamily/Winged helix DNA-binding domain"/>
    <property type="match status" value="1"/>
</dbReference>
<dbReference type="SUPFAM" id="SSF46785">
    <property type="entry name" value="Winged helix' DNA-binding domain"/>
    <property type="match status" value="1"/>
</dbReference>
<dbReference type="InterPro" id="IPR037171">
    <property type="entry name" value="NagB/RpiA_transferase-like"/>
</dbReference>
<dbReference type="InterPro" id="IPR036390">
    <property type="entry name" value="WH_DNA-bd_sf"/>
</dbReference>
<dbReference type="InterPro" id="IPR050313">
    <property type="entry name" value="Carb_Metab_HTH_regulators"/>
</dbReference>
<dbReference type="Pfam" id="PF08220">
    <property type="entry name" value="HTH_DeoR"/>
    <property type="match status" value="1"/>
</dbReference>
<dbReference type="KEGG" id="ehn:H9Q80_07760"/>
<name>A0A7G9GSP2_9FIRM</name>
<dbReference type="Pfam" id="PF00455">
    <property type="entry name" value="DeoRC"/>
    <property type="match status" value="1"/>
</dbReference>
<dbReference type="InterPro" id="IPR001034">
    <property type="entry name" value="DeoR_HTH"/>
</dbReference>
<evidence type="ECO:0000259" key="3">
    <source>
        <dbReference type="PROSITE" id="PS51000"/>
    </source>
</evidence>
<dbReference type="AlphaFoldDB" id="A0A7G9GSP2"/>
<dbReference type="Proteomes" id="UP000515856">
    <property type="component" value="Chromosome"/>
</dbReference>
<gene>
    <name evidence="4" type="ORF">H9Q80_07760</name>
</gene>
<evidence type="ECO:0000256" key="2">
    <source>
        <dbReference type="ARBA" id="ARBA00023163"/>
    </source>
</evidence>
<proteinExistence type="predicted"/>
<dbReference type="PANTHER" id="PTHR30363">
    <property type="entry name" value="HTH-TYPE TRANSCRIPTIONAL REGULATOR SRLR-RELATED"/>
    <property type="match status" value="1"/>
</dbReference>
<keyword evidence="5" id="KW-1185">Reference proteome</keyword>
<dbReference type="GO" id="GO:0003700">
    <property type="term" value="F:DNA-binding transcription factor activity"/>
    <property type="evidence" value="ECO:0007669"/>
    <property type="project" value="InterPro"/>
</dbReference>
<dbReference type="PRINTS" id="PR00037">
    <property type="entry name" value="HTHLACR"/>
</dbReference>